<feature type="region of interest" description="Disordered" evidence="1">
    <location>
        <begin position="274"/>
        <end position="294"/>
    </location>
</feature>
<dbReference type="GO" id="GO:0005826">
    <property type="term" value="C:actomyosin contractile ring"/>
    <property type="evidence" value="ECO:0007669"/>
    <property type="project" value="TreeGrafter"/>
</dbReference>
<dbReference type="PANTHER" id="PTHR21538">
    <property type="entry name" value="ANILLIN/RHOTEKIN RTKN"/>
    <property type="match status" value="1"/>
</dbReference>
<feature type="compositionally biased region" description="Basic and acidic residues" evidence="1">
    <location>
        <begin position="73"/>
        <end position="92"/>
    </location>
</feature>
<dbReference type="GO" id="GO:0000915">
    <property type="term" value="P:actomyosin contractile ring assembly"/>
    <property type="evidence" value="ECO:0007669"/>
    <property type="project" value="TreeGrafter"/>
</dbReference>
<feature type="region of interest" description="Disordered" evidence="1">
    <location>
        <begin position="310"/>
        <end position="360"/>
    </location>
</feature>
<dbReference type="SUPFAM" id="SSF50729">
    <property type="entry name" value="PH domain-like"/>
    <property type="match status" value="1"/>
</dbReference>
<dbReference type="InterPro" id="IPR011993">
    <property type="entry name" value="PH-like_dom_sf"/>
</dbReference>
<evidence type="ECO:0000313" key="4">
    <source>
        <dbReference type="WBParaSite" id="PTRK_0000181200.1"/>
    </source>
</evidence>
<evidence type="ECO:0000313" key="3">
    <source>
        <dbReference type="Proteomes" id="UP000038045"/>
    </source>
</evidence>
<keyword evidence="3" id="KW-1185">Reference proteome</keyword>
<feature type="domain" description="Anillin homology" evidence="2">
    <location>
        <begin position="654"/>
        <end position="808"/>
    </location>
</feature>
<accession>A0A0N4Z492</accession>
<dbReference type="PANTHER" id="PTHR21538:SF24">
    <property type="entry name" value="PH DOMAIN-CONTAINING PROTEIN"/>
    <property type="match status" value="1"/>
</dbReference>
<dbReference type="InterPro" id="IPR012966">
    <property type="entry name" value="AHD"/>
</dbReference>
<name>A0A0N4Z492_PARTI</name>
<feature type="compositionally biased region" description="Basic and acidic residues" evidence="1">
    <location>
        <begin position="319"/>
        <end position="328"/>
    </location>
</feature>
<evidence type="ECO:0000259" key="2">
    <source>
        <dbReference type="Pfam" id="PF08174"/>
    </source>
</evidence>
<feature type="region of interest" description="Disordered" evidence="1">
    <location>
        <begin position="72"/>
        <end position="92"/>
    </location>
</feature>
<dbReference type="Pfam" id="PF08174">
    <property type="entry name" value="Anillin"/>
    <property type="match status" value="1"/>
</dbReference>
<dbReference type="Gene3D" id="2.30.29.30">
    <property type="entry name" value="Pleckstrin-homology domain (PH domain)/Phosphotyrosine-binding domain (PTB)"/>
    <property type="match status" value="1"/>
</dbReference>
<proteinExistence type="predicted"/>
<dbReference type="GO" id="GO:0000281">
    <property type="term" value="P:mitotic cytokinesis"/>
    <property type="evidence" value="ECO:0007669"/>
    <property type="project" value="TreeGrafter"/>
</dbReference>
<dbReference type="AlphaFoldDB" id="A0A0N4Z492"/>
<dbReference type="InterPro" id="IPR051364">
    <property type="entry name" value="Cytokinesis/Rho-signaling"/>
</dbReference>
<evidence type="ECO:0000256" key="1">
    <source>
        <dbReference type="SAM" id="MobiDB-lite"/>
    </source>
</evidence>
<feature type="compositionally biased region" description="Polar residues" evidence="1">
    <location>
        <begin position="339"/>
        <end position="359"/>
    </location>
</feature>
<dbReference type="GO" id="GO:0031106">
    <property type="term" value="P:septin ring organization"/>
    <property type="evidence" value="ECO:0007669"/>
    <property type="project" value="TreeGrafter"/>
</dbReference>
<dbReference type="Proteomes" id="UP000038045">
    <property type="component" value="Unplaced"/>
</dbReference>
<protein>
    <submittedName>
        <fullName evidence="4">Anillin domain-containing protein</fullName>
    </submittedName>
</protein>
<sequence length="967" mass="109279">MKIPFYSFKGQGDPGPMKSSMVNNFEPNMDVLPECILNSSADSNDKTTEPTQKDIDDAFGILAASINTCDNEVNQRNDEEKENVEEGKDDHNDTAAKNARTFFLEVDKKISNDGGKNCNYTKPHRKFNFDYKKFTAAPSIKNKISDDPFEENQTNSDGGKALCKNGTSHTLFRSNALFKFNDECMIPAKSGVEYMKPISSFLKNTPPDTPDKHFHNHNFPKFEPKSAVNCNEFKFGNVCEEIQFCTAENSKHLPSETPCSRPVEDRLRVPSYGHFDVPSKKHNNTPVEEISKSGKKLKGIKRILSKFEPGANGLAKRGKTPERNHAKEDDDPVPCSTLLVKSTNPPYNYNPIVTNNSKPSLHDASRKFKQSKNMSVLEYTKSLPREGRENRLNTTEGKRMSDSIVMEPESRRGENRLQDFFKMGFKTPKLNALQKKLFDETRAPRFSPAPKTVPDVPLGKVLTTYKTETLSISSATGTLALRSNAAANHQGMKDFKPMAHSTPFPTPRQSYGIINNNRNESRCSILPNDDKSIMSGQSNKVKESFISVGSHGPSNTQGHVAHISEEMYARKLTKLKNLIKKTDYIVYEAKEVLNECGKKVNFNGTPAELEANRAILIGEKRVRALRIEYERTKTLMGMSTALPRIHSNFLSVYVLDDIRLELNRLFCFKKTQPNTSYAFCIVFKCANNVIGTSVKTVYDLGTVRLRQVKFDGDIAFSKLPTDFIVAVEIYAMKLGQRERTRLSRFKRSVKELAVSVFKGGHSSKNTPLAPIDENGTCNNNETYFDSNQISFDEFTLCGELRLNRDTVGNQKFYLDNAKFPLEGTISLNTVCSALPPQIEDEYSGCLYVYNAEDFSRVPLKLWATVKRSIIKFWSKRTDVYQCKAPTSVIDMAKITSSLIEKLKNDEFGYKENSFHIDVLCEPSVTSYTYQQKRVYFTAECGVDCENWLNYLNKILRILRTGVDEMPQ</sequence>
<organism evidence="3 4">
    <name type="scientific">Parastrongyloides trichosuri</name>
    <name type="common">Possum-specific nematode worm</name>
    <dbReference type="NCBI Taxonomy" id="131310"/>
    <lineage>
        <taxon>Eukaryota</taxon>
        <taxon>Metazoa</taxon>
        <taxon>Ecdysozoa</taxon>
        <taxon>Nematoda</taxon>
        <taxon>Chromadorea</taxon>
        <taxon>Rhabditida</taxon>
        <taxon>Tylenchina</taxon>
        <taxon>Panagrolaimomorpha</taxon>
        <taxon>Strongyloidoidea</taxon>
        <taxon>Strongyloididae</taxon>
        <taxon>Parastrongyloides</taxon>
    </lineage>
</organism>
<dbReference type="STRING" id="131310.A0A0N4Z492"/>
<reference evidence="4" key="1">
    <citation type="submission" date="2017-02" db="UniProtKB">
        <authorList>
            <consortium name="WormBaseParasite"/>
        </authorList>
    </citation>
    <scope>IDENTIFICATION</scope>
</reference>
<dbReference type="WBParaSite" id="PTRK_0000181200.1">
    <property type="protein sequence ID" value="PTRK_0000181200.1"/>
    <property type="gene ID" value="PTRK_0000181200"/>
</dbReference>